<keyword evidence="2" id="KW-1185">Reference proteome</keyword>
<evidence type="ECO:0008006" key="3">
    <source>
        <dbReference type="Google" id="ProtNLM"/>
    </source>
</evidence>
<name>A0A1Q8ZUF8_9HYPH</name>
<dbReference type="Gene3D" id="3.10.129.10">
    <property type="entry name" value="Hotdog Thioesterase"/>
    <property type="match status" value="1"/>
</dbReference>
<protein>
    <recommendedName>
        <fullName evidence="3">Thioesterase</fullName>
    </recommendedName>
</protein>
<proteinExistence type="predicted"/>
<comment type="caution">
    <text evidence="1">The sequence shown here is derived from an EMBL/GenBank/DDBJ whole genome shotgun (WGS) entry which is preliminary data.</text>
</comment>
<dbReference type="RefSeq" id="WP_075638656.1">
    <property type="nucleotide sequence ID" value="NZ_MKIM01000024.1"/>
</dbReference>
<dbReference type="OrthoDB" id="8277620at2"/>
<reference evidence="1 2" key="1">
    <citation type="submission" date="2016-09" db="EMBL/GenBank/DDBJ databases">
        <title>Rhizobium oryziradicis sp. nov., isolated from the root of rice.</title>
        <authorList>
            <person name="Zhao J."/>
            <person name="Zhang X."/>
        </authorList>
    </citation>
    <scope>NUCLEOTIDE SEQUENCE [LARGE SCALE GENOMIC DNA]</scope>
    <source>
        <strain evidence="1 2">N19</strain>
    </source>
</reference>
<gene>
    <name evidence="1" type="ORF">BJF95_10860</name>
</gene>
<evidence type="ECO:0000313" key="1">
    <source>
        <dbReference type="EMBL" id="OLP45645.1"/>
    </source>
</evidence>
<dbReference type="STRING" id="1867956.BJF95_10860"/>
<dbReference type="InterPro" id="IPR029069">
    <property type="entry name" value="HotDog_dom_sf"/>
</dbReference>
<dbReference type="SUPFAM" id="SSF54637">
    <property type="entry name" value="Thioesterase/thiol ester dehydrase-isomerase"/>
    <property type="match status" value="1"/>
</dbReference>
<dbReference type="AlphaFoldDB" id="A0A1Q8ZUF8"/>
<dbReference type="Proteomes" id="UP000186894">
    <property type="component" value="Unassembled WGS sequence"/>
</dbReference>
<dbReference type="EMBL" id="MKIM01000024">
    <property type="protein sequence ID" value="OLP45645.1"/>
    <property type="molecule type" value="Genomic_DNA"/>
</dbReference>
<evidence type="ECO:0000313" key="2">
    <source>
        <dbReference type="Proteomes" id="UP000186894"/>
    </source>
</evidence>
<accession>A0A1Q8ZUF8</accession>
<sequence>MVKKERSDVMETLVGLRDAGVTGRMNNSALLALSEEALARFWQSRPTIDNEPDFRPTKFECRLYDALKPGDVLRFSVAVDKIGGKSAGFAVAVECNKARAADVEIVWTAVHPQTAEPVALPELLRDWLYQYLP</sequence>
<organism evidence="1 2">
    <name type="scientific">Rhizobium oryziradicis</name>
    <dbReference type="NCBI Taxonomy" id="1867956"/>
    <lineage>
        <taxon>Bacteria</taxon>
        <taxon>Pseudomonadati</taxon>
        <taxon>Pseudomonadota</taxon>
        <taxon>Alphaproteobacteria</taxon>
        <taxon>Hyphomicrobiales</taxon>
        <taxon>Rhizobiaceae</taxon>
        <taxon>Rhizobium/Agrobacterium group</taxon>
        <taxon>Rhizobium</taxon>
    </lineage>
</organism>